<dbReference type="PROSITE" id="PS50271">
    <property type="entry name" value="ZF_UBP"/>
    <property type="match status" value="1"/>
</dbReference>
<evidence type="ECO:0000256" key="7">
    <source>
        <dbReference type="ARBA" id="ARBA00023065"/>
    </source>
</evidence>
<evidence type="ECO:0000256" key="4">
    <source>
        <dbReference type="ARBA" id="ARBA00022692"/>
    </source>
</evidence>
<dbReference type="AlphaFoldDB" id="A0A7W3IQ88"/>
<dbReference type="Gene3D" id="3.30.40.10">
    <property type="entry name" value="Zinc/RING finger domain, C3HC4 (zinc finger)"/>
    <property type="match status" value="1"/>
</dbReference>
<dbReference type="GO" id="GO:0051453">
    <property type="term" value="P:regulation of intracellular pH"/>
    <property type="evidence" value="ECO:0007669"/>
    <property type="project" value="TreeGrafter"/>
</dbReference>
<evidence type="ECO:0000256" key="2">
    <source>
        <dbReference type="ARBA" id="ARBA00022448"/>
    </source>
</evidence>
<feature type="transmembrane region" description="Helical" evidence="10">
    <location>
        <begin position="308"/>
        <end position="339"/>
    </location>
</feature>
<gene>
    <name evidence="12" type="ORF">FHX74_000858</name>
</gene>
<dbReference type="InterPro" id="IPR001607">
    <property type="entry name" value="Znf_UBP"/>
</dbReference>
<feature type="transmembrane region" description="Helical" evidence="10">
    <location>
        <begin position="110"/>
        <end position="131"/>
    </location>
</feature>
<evidence type="ECO:0000313" key="13">
    <source>
        <dbReference type="Proteomes" id="UP000523079"/>
    </source>
</evidence>
<reference evidence="12 13" key="1">
    <citation type="submission" date="2020-07" db="EMBL/GenBank/DDBJ databases">
        <title>Sequencing the genomes of 1000 actinobacteria strains.</title>
        <authorList>
            <person name="Klenk H.-P."/>
        </authorList>
    </citation>
    <scope>NUCLEOTIDE SEQUENCE [LARGE SCALE GENOMIC DNA]</scope>
    <source>
        <strain evidence="12 13">DSM 100723</strain>
    </source>
</reference>
<comment type="caution">
    <text evidence="12">The sequence shown here is derived from an EMBL/GenBank/DDBJ whole genome shotgun (WGS) entry which is preliminary data.</text>
</comment>
<keyword evidence="13" id="KW-1185">Reference proteome</keyword>
<keyword evidence="9" id="KW-0739">Sodium transport</keyword>
<dbReference type="GO" id="GO:0098719">
    <property type="term" value="P:sodium ion import across plasma membrane"/>
    <property type="evidence" value="ECO:0007669"/>
    <property type="project" value="TreeGrafter"/>
</dbReference>
<dbReference type="GO" id="GO:0015386">
    <property type="term" value="F:potassium:proton antiporter activity"/>
    <property type="evidence" value="ECO:0007669"/>
    <property type="project" value="TreeGrafter"/>
</dbReference>
<feature type="transmembrane region" description="Helical" evidence="10">
    <location>
        <begin position="52"/>
        <end position="71"/>
    </location>
</feature>
<name>A0A7W3IQ88_9ACTN</name>
<keyword evidence="2" id="KW-0813">Transport</keyword>
<dbReference type="Pfam" id="PF00999">
    <property type="entry name" value="Na_H_Exchanger"/>
    <property type="match status" value="1"/>
</dbReference>
<evidence type="ECO:0000256" key="8">
    <source>
        <dbReference type="ARBA" id="ARBA00023136"/>
    </source>
</evidence>
<dbReference type="Gene3D" id="6.10.140.1330">
    <property type="match status" value="1"/>
</dbReference>
<dbReference type="EMBL" id="JACGWT010000001">
    <property type="protein sequence ID" value="MBA8793264.1"/>
    <property type="molecule type" value="Genomic_DNA"/>
</dbReference>
<keyword evidence="6" id="KW-0915">Sodium</keyword>
<feature type="transmembrane region" description="Helical" evidence="10">
    <location>
        <begin position="351"/>
        <end position="373"/>
    </location>
</feature>
<dbReference type="Proteomes" id="UP000523079">
    <property type="component" value="Unassembled WGS sequence"/>
</dbReference>
<dbReference type="PANTHER" id="PTHR10110:SF86">
    <property type="entry name" value="SODIUM_HYDROGEN EXCHANGER 7"/>
    <property type="match status" value="1"/>
</dbReference>
<feature type="domain" description="UBP-type" evidence="11">
    <location>
        <begin position="550"/>
        <end position="633"/>
    </location>
</feature>
<evidence type="ECO:0000256" key="3">
    <source>
        <dbReference type="ARBA" id="ARBA00022475"/>
    </source>
</evidence>
<dbReference type="GO" id="GO:0005886">
    <property type="term" value="C:plasma membrane"/>
    <property type="evidence" value="ECO:0007669"/>
    <property type="project" value="UniProtKB-SubCell"/>
</dbReference>
<dbReference type="Pfam" id="PF02148">
    <property type="entry name" value="zf-UBP"/>
    <property type="match status" value="1"/>
</dbReference>
<keyword evidence="5 10" id="KW-1133">Transmembrane helix</keyword>
<evidence type="ECO:0000256" key="9">
    <source>
        <dbReference type="ARBA" id="ARBA00023201"/>
    </source>
</evidence>
<comment type="subcellular location">
    <subcellularLocation>
        <location evidence="1">Cell membrane</location>
        <topology evidence="1">Multi-pass membrane protein</topology>
    </subcellularLocation>
</comment>
<dbReference type="RefSeq" id="WP_328823602.1">
    <property type="nucleotide sequence ID" value="NZ_JACGWT010000001.1"/>
</dbReference>
<dbReference type="SUPFAM" id="SSF57850">
    <property type="entry name" value="RING/U-box"/>
    <property type="match status" value="1"/>
</dbReference>
<protein>
    <submittedName>
        <fullName evidence="12">CPA1 family monovalent cation:H+ antiporter</fullName>
    </submittedName>
</protein>
<evidence type="ECO:0000313" key="12">
    <source>
        <dbReference type="EMBL" id="MBA8793264.1"/>
    </source>
</evidence>
<feature type="transmembrane region" description="Helical" evidence="10">
    <location>
        <begin position="379"/>
        <end position="402"/>
    </location>
</feature>
<evidence type="ECO:0000256" key="10">
    <source>
        <dbReference type="SAM" id="Phobius"/>
    </source>
</evidence>
<evidence type="ECO:0000259" key="11">
    <source>
        <dbReference type="PROSITE" id="PS50271"/>
    </source>
</evidence>
<accession>A0A7W3IQ88</accession>
<dbReference type="InterPro" id="IPR018422">
    <property type="entry name" value="Cation/H_exchanger_CPA1"/>
</dbReference>
<feature type="transmembrane region" description="Helical" evidence="10">
    <location>
        <begin position="152"/>
        <end position="172"/>
    </location>
</feature>
<dbReference type="InterPro" id="IPR013083">
    <property type="entry name" value="Znf_RING/FYVE/PHD"/>
</dbReference>
<dbReference type="PANTHER" id="PTHR10110">
    <property type="entry name" value="SODIUM/HYDROGEN EXCHANGER"/>
    <property type="match status" value="1"/>
</dbReference>
<keyword evidence="8 10" id="KW-0472">Membrane</keyword>
<feature type="transmembrane region" description="Helical" evidence="10">
    <location>
        <begin position="184"/>
        <end position="209"/>
    </location>
</feature>
<dbReference type="InterPro" id="IPR006153">
    <property type="entry name" value="Cation/H_exchanger_TM"/>
</dbReference>
<dbReference type="GO" id="GO:0015385">
    <property type="term" value="F:sodium:proton antiporter activity"/>
    <property type="evidence" value="ECO:0007669"/>
    <property type="project" value="InterPro"/>
</dbReference>
<proteinExistence type="predicted"/>
<evidence type="ECO:0000256" key="5">
    <source>
        <dbReference type="ARBA" id="ARBA00022989"/>
    </source>
</evidence>
<sequence>MAIGLVTLVGVVIAVTAGAERLRLSPPLVLMLVGAIGSFVPFIPDIELTPEIVLIGLLPPLLYSAAIRISVIDFRANKASIGFLSVLLVLITAFGIGLITWLILPIPFALAVAFGAVVAPPDAVAATSIARRVGLPRRVVTILEGESLVNDATAITALRVSLFIATTAAGAGRTPGGLETAGTALLGLVIAAGGGVLVGLVVAWVAALIRRRIHKTRFDTAFSLLVPFLAYLPAEELGWGDYHASGVVAVVLAGLILGHKAPVIQTARSRISERTNWNTIQFVLENSVFLLIGLQVRRIVADLQRTDLALGTIVGFCAAVLVGVIVLRLLWVGIAGFYLFRAPSGSISHQWAKTSVIGWAGMRGVVTLAAAFVLPDSEIRPVLVFAALVVTVGTLLIQGLSLPWVARRSGLRGPDAREDALQAASVLQSSTAVALQTLDDIRQPHDTDETLAALRRRIDTRTNSIWERLGAPGTFETPAEAYRRLRLATLEAERGEVLRIRSAGTIESDVIAQVLASLDQEESMLMAFNREADGVRDTELAVRTPAGADGSCEHLDEAPTVVRPLSRDCEDCIREGTRPVHLRLCLTCGNVGCCDSSVGKHATRHFHDSRHPVMRSFEQGESWRWCYVDERLG</sequence>
<evidence type="ECO:0000256" key="1">
    <source>
        <dbReference type="ARBA" id="ARBA00004651"/>
    </source>
</evidence>
<feature type="transmembrane region" description="Helical" evidence="10">
    <location>
        <begin position="83"/>
        <end position="104"/>
    </location>
</feature>
<dbReference type="GO" id="GO:0008270">
    <property type="term" value="F:zinc ion binding"/>
    <property type="evidence" value="ECO:0007669"/>
    <property type="project" value="InterPro"/>
</dbReference>
<evidence type="ECO:0000256" key="6">
    <source>
        <dbReference type="ARBA" id="ARBA00023053"/>
    </source>
</evidence>
<organism evidence="12 13">
    <name type="scientific">Microlunatus kandeliicorticis</name>
    <dbReference type="NCBI Taxonomy" id="1759536"/>
    <lineage>
        <taxon>Bacteria</taxon>
        <taxon>Bacillati</taxon>
        <taxon>Actinomycetota</taxon>
        <taxon>Actinomycetes</taxon>
        <taxon>Propionibacteriales</taxon>
        <taxon>Propionibacteriaceae</taxon>
        <taxon>Microlunatus</taxon>
    </lineage>
</organism>
<keyword evidence="3" id="KW-1003">Cell membrane</keyword>
<keyword evidence="7" id="KW-0406">Ion transport</keyword>
<keyword evidence="4 10" id="KW-0812">Transmembrane</keyword>